<organism evidence="11 12">
    <name type="scientific">Rhizobium lusitanum</name>
    <dbReference type="NCBI Taxonomy" id="293958"/>
    <lineage>
        <taxon>Bacteria</taxon>
        <taxon>Pseudomonadati</taxon>
        <taxon>Pseudomonadota</taxon>
        <taxon>Alphaproteobacteria</taxon>
        <taxon>Hyphomicrobiales</taxon>
        <taxon>Rhizobiaceae</taxon>
        <taxon>Rhizobium/Agrobacterium group</taxon>
        <taxon>Rhizobium</taxon>
    </lineage>
</organism>
<dbReference type="GO" id="GO:0042941">
    <property type="term" value="P:D-alanine transmembrane transport"/>
    <property type="evidence" value="ECO:0007669"/>
    <property type="project" value="TreeGrafter"/>
</dbReference>
<evidence type="ECO:0000256" key="9">
    <source>
        <dbReference type="ARBA" id="ARBA00037998"/>
    </source>
</evidence>
<dbReference type="AlphaFoldDB" id="A0A7X0MD88"/>
<proteinExistence type="inferred from homology"/>
<evidence type="ECO:0000256" key="3">
    <source>
        <dbReference type="ARBA" id="ARBA00022475"/>
    </source>
</evidence>
<evidence type="ECO:0000256" key="2">
    <source>
        <dbReference type="ARBA" id="ARBA00022448"/>
    </source>
</evidence>
<evidence type="ECO:0000313" key="11">
    <source>
        <dbReference type="EMBL" id="MBB6484720.1"/>
    </source>
</evidence>
<dbReference type="RefSeq" id="WP_184703553.1">
    <property type="nucleotide sequence ID" value="NZ_JACHBG010000003.1"/>
</dbReference>
<accession>A0A7X0MD88</accession>
<feature type="transmembrane region" description="Helical" evidence="10">
    <location>
        <begin position="12"/>
        <end position="35"/>
    </location>
</feature>
<feature type="transmembrane region" description="Helical" evidence="10">
    <location>
        <begin position="89"/>
        <end position="113"/>
    </location>
</feature>
<evidence type="ECO:0000256" key="1">
    <source>
        <dbReference type="ARBA" id="ARBA00004651"/>
    </source>
</evidence>
<dbReference type="GO" id="GO:0015190">
    <property type="term" value="F:L-leucine transmembrane transporter activity"/>
    <property type="evidence" value="ECO:0007669"/>
    <property type="project" value="TreeGrafter"/>
</dbReference>
<dbReference type="PANTHER" id="PTHR11795">
    <property type="entry name" value="BRANCHED-CHAIN AMINO ACID TRANSPORT SYSTEM PERMEASE PROTEIN LIVH"/>
    <property type="match status" value="1"/>
</dbReference>
<feature type="transmembrane region" description="Helical" evidence="10">
    <location>
        <begin position="227"/>
        <end position="248"/>
    </location>
</feature>
<keyword evidence="6" id="KW-0029">Amino-acid transport</keyword>
<feature type="transmembrane region" description="Helical" evidence="10">
    <location>
        <begin position="187"/>
        <end position="207"/>
    </location>
</feature>
<dbReference type="InterPro" id="IPR052157">
    <property type="entry name" value="BCAA_transport_permease"/>
</dbReference>
<keyword evidence="7 10" id="KW-1133">Transmembrane helix</keyword>
<dbReference type="Proteomes" id="UP000565576">
    <property type="component" value="Unassembled WGS sequence"/>
</dbReference>
<comment type="caution">
    <text evidence="11">The sequence shown here is derived from an EMBL/GenBank/DDBJ whole genome shotgun (WGS) entry which is preliminary data.</text>
</comment>
<comment type="similarity">
    <text evidence="9">Belongs to the binding-protein-dependent transport system permease family. LivHM subfamily.</text>
</comment>
<comment type="subcellular location">
    <subcellularLocation>
        <location evidence="1">Cell membrane</location>
        <topology evidence="1">Multi-pass membrane protein</topology>
    </subcellularLocation>
</comment>
<protein>
    <submittedName>
        <fullName evidence="11">Branched-chain amino acid transport system permease protein</fullName>
    </submittedName>
</protein>
<reference evidence="11 12" key="1">
    <citation type="submission" date="2020-08" db="EMBL/GenBank/DDBJ databases">
        <title>Genomic Encyclopedia of Type Strains, Phase IV (KMG-V): Genome sequencing to study the core and pangenomes of soil and plant-associated prokaryotes.</title>
        <authorList>
            <person name="Whitman W."/>
        </authorList>
    </citation>
    <scope>NUCLEOTIDE SEQUENCE [LARGE SCALE GENOMIC DNA]</scope>
    <source>
        <strain evidence="11 12">SEMIA 4060</strain>
    </source>
</reference>
<sequence>MDMFLQQLVNALSLGGTYALLALGLAVVFSIMGLINFAHGELMTAAGYGLCFALIVGLPFGVAIIVALAVAIVLVLLMERAAFRPVRGASGTTLLLTSFAVSAILRVLFQNFVSARPKPVPMPMSLSGTIEIAGLHIGIIQGISILVTFIMLAGLNLFLRTTVLGRAMRAASEDFAIVRLMGIRANAVVATAFAISGLLAGVAGILWVAQRGSVDPLMGFLPVLKAFIAAIIGGLGSLSGAVAGGFLLGFIEVFLQAYLPDSLLSYRDALTILLVIAVLLFAPQGLLARKTIVKL</sequence>
<keyword evidence="3" id="KW-1003">Cell membrane</keyword>
<evidence type="ECO:0000256" key="6">
    <source>
        <dbReference type="ARBA" id="ARBA00022970"/>
    </source>
</evidence>
<evidence type="ECO:0000256" key="10">
    <source>
        <dbReference type="SAM" id="Phobius"/>
    </source>
</evidence>
<keyword evidence="2" id="KW-0813">Transport</keyword>
<dbReference type="InterPro" id="IPR001851">
    <property type="entry name" value="ABC_transp_permease"/>
</dbReference>
<dbReference type="PANTHER" id="PTHR11795:SF371">
    <property type="entry name" value="HIGH-AFFINITY BRANCHED-CHAIN AMINO ACID TRANSPORT SYSTEM PERMEASE PROTEIN LIVH"/>
    <property type="match status" value="1"/>
</dbReference>
<dbReference type="GO" id="GO:0015192">
    <property type="term" value="F:L-phenylalanine transmembrane transporter activity"/>
    <property type="evidence" value="ECO:0007669"/>
    <property type="project" value="TreeGrafter"/>
</dbReference>
<feature type="transmembrane region" description="Helical" evidence="10">
    <location>
        <begin position="133"/>
        <end position="159"/>
    </location>
</feature>
<dbReference type="GO" id="GO:0005886">
    <property type="term" value="C:plasma membrane"/>
    <property type="evidence" value="ECO:0007669"/>
    <property type="project" value="UniProtKB-SubCell"/>
</dbReference>
<feature type="transmembrane region" description="Helical" evidence="10">
    <location>
        <begin position="47"/>
        <end position="77"/>
    </location>
</feature>
<gene>
    <name evidence="11" type="ORF">GGD46_001998</name>
</gene>
<dbReference type="GO" id="GO:1903806">
    <property type="term" value="P:L-isoleucine import across plasma membrane"/>
    <property type="evidence" value="ECO:0007669"/>
    <property type="project" value="TreeGrafter"/>
</dbReference>
<dbReference type="GO" id="GO:0015188">
    <property type="term" value="F:L-isoleucine transmembrane transporter activity"/>
    <property type="evidence" value="ECO:0007669"/>
    <property type="project" value="TreeGrafter"/>
</dbReference>
<evidence type="ECO:0000313" key="12">
    <source>
        <dbReference type="Proteomes" id="UP000565576"/>
    </source>
</evidence>
<dbReference type="Pfam" id="PF02653">
    <property type="entry name" value="BPD_transp_2"/>
    <property type="match status" value="1"/>
</dbReference>
<keyword evidence="5 10" id="KW-0812">Transmembrane</keyword>
<evidence type="ECO:0000256" key="5">
    <source>
        <dbReference type="ARBA" id="ARBA00022692"/>
    </source>
</evidence>
<keyword evidence="4" id="KW-0997">Cell inner membrane</keyword>
<evidence type="ECO:0000256" key="8">
    <source>
        <dbReference type="ARBA" id="ARBA00023136"/>
    </source>
</evidence>
<dbReference type="GO" id="GO:0015808">
    <property type="term" value="P:L-alanine transport"/>
    <property type="evidence" value="ECO:0007669"/>
    <property type="project" value="TreeGrafter"/>
</dbReference>
<evidence type="ECO:0000256" key="7">
    <source>
        <dbReference type="ARBA" id="ARBA00022989"/>
    </source>
</evidence>
<dbReference type="EMBL" id="JACHBG010000003">
    <property type="protein sequence ID" value="MBB6484720.1"/>
    <property type="molecule type" value="Genomic_DNA"/>
</dbReference>
<dbReference type="CDD" id="cd06582">
    <property type="entry name" value="TM_PBP1_LivH_like"/>
    <property type="match status" value="1"/>
</dbReference>
<dbReference type="GO" id="GO:0005304">
    <property type="term" value="F:L-valine transmembrane transporter activity"/>
    <property type="evidence" value="ECO:0007669"/>
    <property type="project" value="TreeGrafter"/>
</dbReference>
<keyword evidence="8 10" id="KW-0472">Membrane</keyword>
<feature type="transmembrane region" description="Helical" evidence="10">
    <location>
        <begin position="269"/>
        <end position="287"/>
    </location>
</feature>
<name>A0A7X0MD88_9HYPH</name>
<evidence type="ECO:0000256" key="4">
    <source>
        <dbReference type="ARBA" id="ARBA00022519"/>
    </source>
</evidence>